<name>A0A1R3JIA7_COCAP</name>
<gene>
    <name evidence="2" type="ORF">CCACVL1_05916</name>
</gene>
<organism evidence="2 3">
    <name type="scientific">Corchorus capsularis</name>
    <name type="common">Jute</name>
    <dbReference type="NCBI Taxonomy" id="210143"/>
    <lineage>
        <taxon>Eukaryota</taxon>
        <taxon>Viridiplantae</taxon>
        <taxon>Streptophyta</taxon>
        <taxon>Embryophyta</taxon>
        <taxon>Tracheophyta</taxon>
        <taxon>Spermatophyta</taxon>
        <taxon>Magnoliopsida</taxon>
        <taxon>eudicotyledons</taxon>
        <taxon>Gunneridae</taxon>
        <taxon>Pentapetalae</taxon>
        <taxon>rosids</taxon>
        <taxon>malvids</taxon>
        <taxon>Malvales</taxon>
        <taxon>Malvaceae</taxon>
        <taxon>Grewioideae</taxon>
        <taxon>Apeibeae</taxon>
        <taxon>Corchorus</taxon>
    </lineage>
</organism>
<protein>
    <submittedName>
        <fullName evidence="2">Uncharacterized protein</fullName>
    </submittedName>
</protein>
<sequence length="20" mass="2203">MASKEITGFLEGETDGFNRT</sequence>
<evidence type="ECO:0000256" key="1">
    <source>
        <dbReference type="SAM" id="MobiDB-lite"/>
    </source>
</evidence>
<dbReference type="EMBL" id="AWWV01007811">
    <property type="protein sequence ID" value="OMO94586.1"/>
    <property type="molecule type" value="Genomic_DNA"/>
</dbReference>
<dbReference type="Proteomes" id="UP000188268">
    <property type="component" value="Unassembled WGS sequence"/>
</dbReference>
<proteinExistence type="predicted"/>
<evidence type="ECO:0000313" key="2">
    <source>
        <dbReference type="EMBL" id="OMO94586.1"/>
    </source>
</evidence>
<evidence type="ECO:0000313" key="3">
    <source>
        <dbReference type="Proteomes" id="UP000188268"/>
    </source>
</evidence>
<feature type="region of interest" description="Disordered" evidence="1">
    <location>
        <begin position="1"/>
        <end position="20"/>
    </location>
</feature>
<dbReference type="Gramene" id="OMO94586">
    <property type="protein sequence ID" value="OMO94586"/>
    <property type="gene ID" value="CCACVL1_05916"/>
</dbReference>
<dbReference type="AlphaFoldDB" id="A0A1R3JIA7"/>
<comment type="caution">
    <text evidence="2">The sequence shown here is derived from an EMBL/GenBank/DDBJ whole genome shotgun (WGS) entry which is preliminary data.</text>
</comment>
<reference evidence="2 3" key="1">
    <citation type="submission" date="2013-09" db="EMBL/GenBank/DDBJ databases">
        <title>Corchorus capsularis genome sequencing.</title>
        <authorList>
            <person name="Alam M."/>
            <person name="Haque M.S."/>
            <person name="Islam M.S."/>
            <person name="Emdad E.M."/>
            <person name="Islam M.M."/>
            <person name="Ahmed B."/>
            <person name="Halim A."/>
            <person name="Hossen Q.M.M."/>
            <person name="Hossain M.Z."/>
            <person name="Ahmed R."/>
            <person name="Khan M.M."/>
            <person name="Islam R."/>
            <person name="Rashid M.M."/>
            <person name="Khan S.A."/>
            <person name="Rahman M.S."/>
            <person name="Alam M."/>
        </authorList>
    </citation>
    <scope>NUCLEOTIDE SEQUENCE [LARGE SCALE GENOMIC DNA]</scope>
    <source>
        <strain evidence="3">cv. CVL-1</strain>
        <tissue evidence="2">Whole seedling</tissue>
    </source>
</reference>
<keyword evidence="3" id="KW-1185">Reference proteome</keyword>
<accession>A0A1R3JIA7</accession>